<sequence length="417" mass="46739">MTVLDDLPNEAFLNIFSYLASPDLASTSLVSRRWHVISEPVLYREPDIDRDPDIDRGPDASDLSRWPGGIGLFLRTLLTPGRERLAFHVRAIYLNWSNNIPDPTPRRRGNLTLIEAAESCYGVTRSSVLGSLDSQVVLLMHMLPRLHRLHVMPAQDCDSFNDLLDTIGPTNPLPLSFQALTYFFCDWSFTKTGVSAQATLALLQLPHMKTLLINIQGEWGGDFPTNVGGTSGITNFTLVSEITGVLLAFILSVPRALERFTYVGPWMDEFVCALGLIRSTAIQLVLAFDTQDSEPVHSLSFRNWPVLRELFCPLALLVSCLDRADGRQLAEALPASILQLEISDWVYISRENGGWGDESEEVNFWYKVDLFVQLVGDEIEMVPRLERLIINLEYNQLPEELRAVCEAAGVAVGRYED</sequence>
<name>A0ABR3GM16_9PEZI</name>
<dbReference type="Gene3D" id="1.20.1280.50">
    <property type="match status" value="1"/>
</dbReference>
<reference evidence="2 3" key="1">
    <citation type="submission" date="2024-02" db="EMBL/GenBank/DDBJ databases">
        <title>Discinaceae phylogenomics.</title>
        <authorList>
            <person name="Dirks A.C."/>
            <person name="James T.Y."/>
        </authorList>
    </citation>
    <scope>NUCLEOTIDE SEQUENCE [LARGE SCALE GENOMIC DNA]</scope>
    <source>
        <strain evidence="2 3">ACD0624</strain>
    </source>
</reference>
<dbReference type="CDD" id="cd09917">
    <property type="entry name" value="F-box_SF"/>
    <property type="match status" value="1"/>
</dbReference>
<proteinExistence type="predicted"/>
<feature type="domain" description="F-box" evidence="1">
    <location>
        <begin position="1"/>
        <end position="46"/>
    </location>
</feature>
<organism evidence="2 3">
    <name type="scientific">Discina gigas</name>
    <dbReference type="NCBI Taxonomy" id="1032678"/>
    <lineage>
        <taxon>Eukaryota</taxon>
        <taxon>Fungi</taxon>
        <taxon>Dikarya</taxon>
        <taxon>Ascomycota</taxon>
        <taxon>Pezizomycotina</taxon>
        <taxon>Pezizomycetes</taxon>
        <taxon>Pezizales</taxon>
        <taxon>Discinaceae</taxon>
        <taxon>Discina</taxon>
    </lineage>
</organism>
<dbReference type="Proteomes" id="UP001447188">
    <property type="component" value="Unassembled WGS sequence"/>
</dbReference>
<dbReference type="EMBL" id="JBBBZM010000041">
    <property type="protein sequence ID" value="KAL0636967.1"/>
    <property type="molecule type" value="Genomic_DNA"/>
</dbReference>
<keyword evidence="3" id="KW-1185">Reference proteome</keyword>
<gene>
    <name evidence="2" type="ORF">Q9L58_004070</name>
</gene>
<dbReference type="PROSITE" id="PS50181">
    <property type="entry name" value="FBOX"/>
    <property type="match status" value="1"/>
</dbReference>
<accession>A0ABR3GM16</accession>
<protein>
    <recommendedName>
        <fullName evidence="1">F-box domain-containing protein</fullName>
    </recommendedName>
</protein>
<dbReference type="InterPro" id="IPR036047">
    <property type="entry name" value="F-box-like_dom_sf"/>
</dbReference>
<evidence type="ECO:0000313" key="3">
    <source>
        <dbReference type="Proteomes" id="UP001447188"/>
    </source>
</evidence>
<comment type="caution">
    <text evidence="2">The sequence shown here is derived from an EMBL/GenBank/DDBJ whole genome shotgun (WGS) entry which is preliminary data.</text>
</comment>
<dbReference type="SUPFAM" id="SSF81383">
    <property type="entry name" value="F-box domain"/>
    <property type="match status" value="1"/>
</dbReference>
<evidence type="ECO:0000259" key="1">
    <source>
        <dbReference type="PROSITE" id="PS50181"/>
    </source>
</evidence>
<evidence type="ECO:0000313" key="2">
    <source>
        <dbReference type="EMBL" id="KAL0636967.1"/>
    </source>
</evidence>
<dbReference type="InterPro" id="IPR001810">
    <property type="entry name" value="F-box_dom"/>
</dbReference>
<dbReference type="Pfam" id="PF12937">
    <property type="entry name" value="F-box-like"/>
    <property type="match status" value="1"/>
</dbReference>